<feature type="binding site" evidence="5">
    <location>
        <position position="187"/>
    </location>
    <ligand>
        <name>NAD(+)</name>
        <dbReference type="ChEBI" id="CHEBI:57540"/>
    </ligand>
</feature>
<dbReference type="GO" id="GO:0006538">
    <property type="term" value="P:L-glutamate catabolic process"/>
    <property type="evidence" value="ECO:0007669"/>
    <property type="project" value="TreeGrafter"/>
</dbReference>
<feature type="active site" description="Proton donor" evidence="4">
    <location>
        <position position="103"/>
    </location>
</feature>
<feature type="binding site" evidence="5">
    <location>
        <position position="91"/>
    </location>
    <ligand>
        <name>substrate</name>
    </ligand>
</feature>
<dbReference type="PANTHER" id="PTHR11606:SF13">
    <property type="entry name" value="GLUTAMATE DEHYDROGENASE 1, MITOCHONDRIAL"/>
    <property type="match status" value="1"/>
</dbReference>
<dbReference type="InterPro" id="IPR036291">
    <property type="entry name" value="NAD(P)-bd_dom_sf"/>
</dbReference>
<keyword evidence="2 3" id="KW-0560">Oxidoreductase</keyword>
<comment type="caution">
    <text evidence="9">The sequence shown here is derived from an EMBL/GenBank/DDBJ whole genome shotgun (WGS) entry which is preliminary data.</text>
</comment>
<dbReference type="CDD" id="cd01076">
    <property type="entry name" value="NAD_bind_1_Glu_DH"/>
    <property type="match status" value="1"/>
</dbReference>
<protein>
    <recommendedName>
        <fullName evidence="3">Glutamate dehydrogenase</fullName>
    </recommendedName>
</protein>
<dbReference type="GO" id="GO:0000166">
    <property type="term" value="F:nucleotide binding"/>
    <property type="evidence" value="ECO:0007669"/>
    <property type="project" value="UniProtKB-KW"/>
</dbReference>
<dbReference type="PIRSF" id="PIRSF000185">
    <property type="entry name" value="Glu_DH"/>
    <property type="match status" value="1"/>
</dbReference>
<feature type="domain" description="Glutamate/phenylalanine/leucine/valine/L-tryptophan dehydrogenase C-terminal" evidence="8">
    <location>
        <begin position="180"/>
        <end position="410"/>
    </location>
</feature>
<comment type="similarity">
    <text evidence="1 3 7">Belongs to the Glu/Leu/Phe/Val dehydrogenases family.</text>
</comment>
<dbReference type="Proteomes" id="UP000230843">
    <property type="component" value="Unassembled WGS sequence"/>
</dbReference>
<dbReference type="SUPFAM" id="SSF51735">
    <property type="entry name" value="NAD(P)-binding Rossmann-fold domains"/>
    <property type="match status" value="1"/>
</dbReference>
<evidence type="ECO:0000256" key="2">
    <source>
        <dbReference type="ARBA" id="ARBA00023002"/>
    </source>
</evidence>
<evidence type="ECO:0000256" key="1">
    <source>
        <dbReference type="ARBA" id="ARBA00006382"/>
    </source>
</evidence>
<dbReference type="InterPro" id="IPR033524">
    <property type="entry name" value="Glu/Leu/Phe/Val_DH_AS"/>
</dbReference>
<dbReference type="InterPro" id="IPR033922">
    <property type="entry name" value="NAD_bind_Glu_DH"/>
</dbReference>
<feature type="binding site" evidence="5">
    <location>
        <position position="67"/>
    </location>
    <ligand>
        <name>substrate</name>
    </ligand>
</feature>
<dbReference type="PROSITE" id="PS00074">
    <property type="entry name" value="GLFV_DEHYDROGENASE"/>
    <property type="match status" value="1"/>
</dbReference>
<dbReference type="Gene3D" id="3.40.50.720">
    <property type="entry name" value="NAD(P)-binding Rossmann-like Domain"/>
    <property type="match status" value="1"/>
</dbReference>
<dbReference type="PRINTS" id="PR00082">
    <property type="entry name" value="GLFDHDRGNASE"/>
</dbReference>
<feature type="binding site" evidence="5">
    <location>
        <position position="346"/>
    </location>
    <ligand>
        <name>substrate</name>
    </ligand>
</feature>
<keyword evidence="5" id="KW-0547">Nucleotide-binding</keyword>
<evidence type="ECO:0000256" key="6">
    <source>
        <dbReference type="PIRSR" id="PIRSR000185-3"/>
    </source>
</evidence>
<dbReference type="SMART" id="SM00839">
    <property type="entry name" value="ELFV_dehydrog"/>
    <property type="match status" value="1"/>
</dbReference>
<name>A0A2M7Z637_9BACT</name>
<gene>
    <name evidence="9" type="ORF">CO137_03670</name>
</gene>
<accession>A0A2M7Z637</accession>
<evidence type="ECO:0000313" key="10">
    <source>
        <dbReference type="Proteomes" id="UP000230843"/>
    </source>
</evidence>
<evidence type="ECO:0000256" key="4">
    <source>
        <dbReference type="PIRSR" id="PIRSR000185-1"/>
    </source>
</evidence>
<dbReference type="InterPro" id="IPR006095">
    <property type="entry name" value="Glu/Leu/Phe/Val/Trp_DH"/>
</dbReference>
<evidence type="ECO:0000256" key="5">
    <source>
        <dbReference type="PIRSR" id="PIRSR000185-2"/>
    </source>
</evidence>
<dbReference type="AlphaFoldDB" id="A0A2M7Z637"/>
<keyword evidence="5" id="KW-0520">NAD</keyword>
<dbReference type="EMBL" id="PFVJ01000079">
    <property type="protein sequence ID" value="PJA89555.1"/>
    <property type="molecule type" value="Genomic_DNA"/>
</dbReference>
<sequence>MNNPFSSAMKQLYTASQAMNLDADILTELSAPKRILTVSIPVKMDNGTTKVFEGYRSQYNNACGPFKGGIRYHQDVNISEVKALSFWMTLKCSVVGIPLGGGKGGIIVDPKELSERELEELSRGYICAIYKYLGPTQDVPAPDVYTNGKIMSWMLDEYEKLTGNHAPGMITGKPLSLGGSKGRDRATARGGFFVLRNLLEKMNKSFEETTIAIQGFGNAGQVMADFLYAEGAKIVAVSDSRGGIVNPEGLDMEAVKAYKNMTGSVVGFMDAETISNEDILELKVNILIPAALEGVITVENAERVRANVILELANGPVTPEADEILHRNGILSVPDILSNAGGVTVSYFEQVQNASNYYWEEEEVNEKLEKIMNSAFEAVWRAKEKYGVDMRVAAFIVALERISEAMKGRG</sequence>
<dbReference type="GO" id="GO:0004352">
    <property type="term" value="F:glutamate dehydrogenase (NAD+) activity"/>
    <property type="evidence" value="ECO:0007669"/>
    <property type="project" value="TreeGrafter"/>
</dbReference>
<dbReference type="InterPro" id="IPR014362">
    <property type="entry name" value="Glu_DH"/>
</dbReference>
<dbReference type="InterPro" id="IPR006096">
    <property type="entry name" value="Glu/Leu/Phe/Val/Trp_DH_C"/>
</dbReference>
<evidence type="ECO:0000313" key="9">
    <source>
        <dbReference type="EMBL" id="PJA89555.1"/>
    </source>
</evidence>
<evidence type="ECO:0000259" key="8">
    <source>
        <dbReference type="SMART" id="SM00839"/>
    </source>
</evidence>
<evidence type="ECO:0000256" key="7">
    <source>
        <dbReference type="RuleBase" id="RU004417"/>
    </source>
</evidence>
<dbReference type="InterPro" id="IPR006097">
    <property type="entry name" value="Glu/Leu/Phe/Val/Trp_DH_dimer"/>
</dbReference>
<dbReference type="SUPFAM" id="SSF53223">
    <property type="entry name" value="Aminoacid dehydrogenase-like, N-terminal domain"/>
    <property type="match status" value="1"/>
</dbReference>
<feature type="site" description="Important for catalysis" evidence="6">
    <location>
        <position position="143"/>
    </location>
</feature>
<dbReference type="Gene3D" id="3.40.50.10860">
    <property type="entry name" value="Leucine Dehydrogenase, chain A, domain 1"/>
    <property type="match status" value="1"/>
</dbReference>
<dbReference type="Pfam" id="PF02812">
    <property type="entry name" value="ELFV_dehydrog_N"/>
    <property type="match status" value="1"/>
</dbReference>
<proteinExistence type="inferred from homology"/>
<dbReference type="InterPro" id="IPR046346">
    <property type="entry name" value="Aminoacid_DH-like_N_sf"/>
</dbReference>
<feature type="binding site" evidence="5">
    <location>
        <position position="218"/>
    </location>
    <ligand>
        <name>NAD(+)</name>
        <dbReference type="ChEBI" id="CHEBI:57540"/>
    </ligand>
</feature>
<organism evidence="9 10">
    <name type="scientific">Candidatus Magasanikbacteria bacterium CG_4_9_14_3_um_filter_32_9</name>
    <dbReference type="NCBI Taxonomy" id="1974644"/>
    <lineage>
        <taxon>Bacteria</taxon>
        <taxon>Candidatus Magasanikiibacteriota</taxon>
    </lineage>
</organism>
<dbReference type="FunFam" id="3.40.50.10860:FF:000003">
    <property type="entry name" value="Glutamate dehydrogenase"/>
    <property type="match status" value="1"/>
</dbReference>
<dbReference type="Pfam" id="PF00208">
    <property type="entry name" value="ELFV_dehydrog"/>
    <property type="match status" value="1"/>
</dbReference>
<reference evidence="10" key="1">
    <citation type="submission" date="2017-09" db="EMBL/GenBank/DDBJ databases">
        <title>Depth-based differentiation of microbial function through sediment-hosted aquifers and enrichment of novel symbionts in the deep terrestrial subsurface.</title>
        <authorList>
            <person name="Probst A.J."/>
            <person name="Ladd B."/>
            <person name="Jarett J.K."/>
            <person name="Geller-Mcgrath D.E."/>
            <person name="Sieber C.M.K."/>
            <person name="Emerson J.B."/>
            <person name="Anantharaman K."/>
            <person name="Thomas B.C."/>
            <person name="Malmstrom R."/>
            <person name="Stieglmeier M."/>
            <person name="Klingl A."/>
            <person name="Woyke T."/>
            <person name="Ryan C.M."/>
            <person name="Banfield J.F."/>
        </authorList>
    </citation>
    <scope>NUCLEOTIDE SEQUENCE [LARGE SCALE GENOMIC DNA]</scope>
</reference>
<evidence type="ECO:0000256" key="3">
    <source>
        <dbReference type="PIRNR" id="PIRNR000185"/>
    </source>
</evidence>
<dbReference type="PANTHER" id="PTHR11606">
    <property type="entry name" value="GLUTAMATE DEHYDROGENASE"/>
    <property type="match status" value="1"/>
</dbReference>